<comment type="similarity">
    <text evidence="2">Belongs to the fungal hydrophobin family.</text>
</comment>
<gene>
    <name evidence="3" type="ORF">ASPBRDRAFT_288905</name>
</gene>
<keyword evidence="2" id="KW-0134">Cell wall</keyword>
<name>A0A1L9UB73_ASPBC</name>
<keyword evidence="2" id="KW-0964">Secreted</keyword>
<keyword evidence="4" id="KW-1185">Reference proteome</keyword>
<dbReference type="EMBL" id="KV878689">
    <property type="protein sequence ID" value="OJJ68925.1"/>
    <property type="molecule type" value="Genomic_DNA"/>
</dbReference>
<dbReference type="GO" id="GO:0009277">
    <property type="term" value="C:fungal-type cell wall"/>
    <property type="evidence" value="ECO:0007669"/>
    <property type="project" value="InterPro"/>
</dbReference>
<dbReference type="VEuPathDB" id="FungiDB:ASPBRDRAFT_288905"/>
<accession>A0A1L9UB73</accession>
<comment type="subcellular location">
    <subcellularLocation>
        <location evidence="2">Secreted</location>
        <location evidence="2">Cell wall</location>
    </subcellularLocation>
</comment>
<dbReference type="Proteomes" id="UP000184499">
    <property type="component" value="Unassembled WGS sequence"/>
</dbReference>
<sequence length="130" mass="13267">MQFTTALSILAIATTAVASAVPAAQDSNASLEAQVRQVAAQRGTANATDAVVTESECVPPILCCGSLTTPLDPLIDPILLDLGIDLSNIVGSIGLLCKDYDDSCTSAPQCCTEINLLNGLVALGCSSLEE</sequence>
<keyword evidence="2" id="KW-0732">Signal</keyword>
<evidence type="ECO:0000256" key="2">
    <source>
        <dbReference type="RuleBase" id="RU365009"/>
    </source>
</evidence>
<keyword evidence="1 2" id="KW-1015">Disulfide bond</keyword>
<dbReference type="RefSeq" id="XP_067476174.1">
    <property type="nucleotide sequence ID" value="XM_067622571.1"/>
</dbReference>
<protein>
    <recommendedName>
        <fullName evidence="2">Hydrophobin</fullName>
    </recommendedName>
</protein>
<dbReference type="GO" id="GO:0005199">
    <property type="term" value="F:structural constituent of cell wall"/>
    <property type="evidence" value="ECO:0007669"/>
    <property type="project" value="InterPro"/>
</dbReference>
<dbReference type="OrthoDB" id="4225815at2759"/>
<feature type="signal peptide" evidence="2">
    <location>
        <begin position="1"/>
        <end position="18"/>
    </location>
</feature>
<dbReference type="InterPro" id="IPR001338">
    <property type="entry name" value="Class_I_Hydrophobin"/>
</dbReference>
<dbReference type="CDD" id="cd23507">
    <property type="entry name" value="hydrophobin_I"/>
    <property type="match status" value="1"/>
</dbReference>
<proteinExistence type="inferred from homology"/>
<evidence type="ECO:0000256" key="1">
    <source>
        <dbReference type="ARBA" id="ARBA00023157"/>
    </source>
</evidence>
<reference evidence="4" key="1">
    <citation type="journal article" date="2017" name="Genome Biol.">
        <title>Comparative genomics reveals high biological diversity and specific adaptations in the industrially and medically important fungal genus Aspergillus.</title>
        <authorList>
            <person name="de Vries R.P."/>
            <person name="Riley R."/>
            <person name="Wiebenga A."/>
            <person name="Aguilar-Osorio G."/>
            <person name="Amillis S."/>
            <person name="Uchima C.A."/>
            <person name="Anderluh G."/>
            <person name="Asadollahi M."/>
            <person name="Askin M."/>
            <person name="Barry K."/>
            <person name="Battaglia E."/>
            <person name="Bayram O."/>
            <person name="Benocci T."/>
            <person name="Braus-Stromeyer S.A."/>
            <person name="Caldana C."/>
            <person name="Canovas D."/>
            <person name="Cerqueira G.C."/>
            <person name="Chen F."/>
            <person name="Chen W."/>
            <person name="Choi C."/>
            <person name="Clum A."/>
            <person name="Dos Santos R.A."/>
            <person name="Damasio A.R."/>
            <person name="Diallinas G."/>
            <person name="Emri T."/>
            <person name="Fekete E."/>
            <person name="Flipphi M."/>
            <person name="Freyberg S."/>
            <person name="Gallo A."/>
            <person name="Gournas C."/>
            <person name="Habgood R."/>
            <person name="Hainaut M."/>
            <person name="Harispe M.L."/>
            <person name="Henrissat B."/>
            <person name="Hilden K.S."/>
            <person name="Hope R."/>
            <person name="Hossain A."/>
            <person name="Karabika E."/>
            <person name="Karaffa L."/>
            <person name="Karanyi Z."/>
            <person name="Krasevec N."/>
            <person name="Kuo A."/>
            <person name="Kusch H."/>
            <person name="LaButti K."/>
            <person name="Lagendijk E.L."/>
            <person name="Lapidus A."/>
            <person name="Levasseur A."/>
            <person name="Lindquist E."/>
            <person name="Lipzen A."/>
            <person name="Logrieco A.F."/>
            <person name="MacCabe A."/>
            <person name="Maekelae M.R."/>
            <person name="Malavazi I."/>
            <person name="Melin P."/>
            <person name="Meyer V."/>
            <person name="Mielnichuk N."/>
            <person name="Miskei M."/>
            <person name="Molnar A.P."/>
            <person name="Mule G."/>
            <person name="Ngan C.Y."/>
            <person name="Orejas M."/>
            <person name="Orosz E."/>
            <person name="Ouedraogo J.P."/>
            <person name="Overkamp K.M."/>
            <person name="Park H.-S."/>
            <person name="Perrone G."/>
            <person name="Piumi F."/>
            <person name="Punt P.J."/>
            <person name="Ram A.F."/>
            <person name="Ramon A."/>
            <person name="Rauscher S."/>
            <person name="Record E."/>
            <person name="Riano-Pachon D.M."/>
            <person name="Robert V."/>
            <person name="Roehrig J."/>
            <person name="Ruller R."/>
            <person name="Salamov A."/>
            <person name="Salih N.S."/>
            <person name="Samson R.A."/>
            <person name="Sandor E."/>
            <person name="Sanguinetti M."/>
            <person name="Schuetze T."/>
            <person name="Sepcic K."/>
            <person name="Shelest E."/>
            <person name="Sherlock G."/>
            <person name="Sophianopoulou V."/>
            <person name="Squina F.M."/>
            <person name="Sun H."/>
            <person name="Susca A."/>
            <person name="Todd R.B."/>
            <person name="Tsang A."/>
            <person name="Unkles S.E."/>
            <person name="van de Wiele N."/>
            <person name="van Rossen-Uffink D."/>
            <person name="Oliveira J.V."/>
            <person name="Vesth T.C."/>
            <person name="Visser J."/>
            <person name="Yu J.-H."/>
            <person name="Zhou M."/>
            <person name="Andersen M.R."/>
            <person name="Archer D.B."/>
            <person name="Baker S.E."/>
            <person name="Benoit I."/>
            <person name="Brakhage A.A."/>
            <person name="Braus G.H."/>
            <person name="Fischer R."/>
            <person name="Frisvad J.C."/>
            <person name="Goldman G.H."/>
            <person name="Houbraken J."/>
            <person name="Oakley B."/>
            <person name="Pocsi I."/>
            <person name="Scazzocchio C."/>
            <person name="Seiboth B."/>
            <person name="vanKuyk P.A."/>
            <person name="Wortman J."/>
            <person name="Dyer P.S."/>
            <person name="Grigoriev I.V."/>
        </authorList>
    </citation>
    <scope>NUCLEOTIDE SEQUENCE [LARGE SCALE GENOMIC DNA]</scope>
    <source>
        <strain evidence="4">CBS 101740 / IMI 381727 / IBT 21946</strain>
    </source>
</reference>
<dbReference type="OMA" id="LCHPWTE"/>
<evidence type="ECO:0000313" key="4">
    <source>
        <dbReference type="Proteomes" id="UP000184499"/>
    </source>
</evidence>
<feature type="chain" id="PRO_5013987259" description="Hydrophobin" evidence="2">
    <location>
        <begin position="19"/>
        <end position="130"/>
    </location>
</feature>
<dbReference type="GeneID" id="93575059"/>
<dbReference type="AlphaFoldDB" id="A0A1L9UB73"/>
<evidence type="ECO:0000313" key="3">
    <source>
        <dbReference type="EMBL" id="OJJ68925.1"/>
    </source>
</evidence>
<organism evidence="3 4">
    <name type="scientific">Aspergillus brasiliensis (strain CBS 101740 / IMI 381727 / IBT 21946)</name>
    <dbReference type="NCBI Taxonomy" id="767769"/>
    <lineage>
        <taxon>Eukaryota</taxon>
        <taxon>Fungi</taxon>
        <taxon>Dikarya</taxon>
        <taxon>Ascomycota</taxon>
        <taxon>Pezizomycotina</taxon>
        <taxon>Eurotiomycetes</taxon>
        <taxon>Eurotiomycetidae</taxon>
        <taxon>Eurotiales</taxon>
        <taxon>Aspergillaceae</taxon>
        <taxon>Aspergillus</taxon>
        <taxon>Aspergillus subgen. Circumdati</taxon>
    </lineage>
</organism>
<dbReference type="Pfam" id="PF01185">
    <property type="entry name" value="Hydrophobin"/>
    <property type="match status" value="1"/>
</dbReference>